<protein>
    <submittedName>
        <fullName evidence="1">Hypothetical phage protein</fullName>
    </submittedName>
</protein>
<gene>
    <name evidence="1" type="ordered locus">YE1654</name>
</gene>
<dbReference type="HOGENOM" id="CLU_2025861_0_0_6"/>
<dbReference type="KEGG" id="yen:YE1654"/>
<proteinExistence type="predicted"/>
<dbReference type="EMBL" id="AM286415">
    <property type="protein sequence ID" value="CAL11729.1"/>
    <property type="molecule type" value="Genomic_DNA"/>
</dbReference>
<evidence type="ECO:0000313" key="1">
    <source>
        <dbReference type="EMBL" id="CAL11729.1"/>
    </source>
</evidence>
<dbReference type="RefSeq" id="WP_011816090.1">
    <property type="nucleotide sequence ID" value="NC_008800.1"/>
</dbReference>
<organism evidence="1 2">
    <name type="scientific">Yersinia enterocolitica serotype O:8 / biotype 1B (strain NCTC 13174 / 8081)</name>
    <dbReference type="NCBI Taxonomy" id="393305"/>
    <lineage>
        <taxon>Bacteria</taxon>
        <taxon>Pseudomonadati</taxon>
        <taxon>Pseudomonadota</taxon>
        <taxon>Gammaproteobacteria</taxon>
        <taxon>Enterobacterales</taxon>
        <taxon>Yersiniaceae</taxon>
        <taxon>Yersinia</taxon>
    </lineage>
</organism>
<reference evidence="1 2" key="1">
    <citation type="journal article" date="2006" name="PLoS Genet.">
        <title>The complete genome sequence and comparative genome analysis of the high pathogenicity Yersinia enterocolitica strain 8081.</title>
        <authorList>
            <person name="Thomson N.R."/>
            <person name="Howard S."/>
            <person name="Wren B.W."/>
            <person name="Holden M.T.G."/>
            <person name="Crossman L."/>
            <person name="Challis G.L."/>
            <person name="Churcher C."/>
            <person name="Mungall K."/>
            <person name="Brooks K."/>
            <person name="Chillingworth T."/>
            <person name="Feltwell T."/>
            <person name="Abdellah Z."/>
            <person name="Hauser H."/>
            <person name="Jagels K."/>
            <person name="Maddison M."/>
            <person name="Moule S."/>
            <person name="Sanders M."/>
            <person name="Whitehead S."/>
            <person name="Quail M.A."/>
            <person name="Dougan G."/>
            <person name="Parkhill J."/>
            <person name="Prentice M.B."/>
        </authorList>
    </citation>
    <scope>NUCLEOTIDE SEQUENCE [LARGE SCALE GENOMIC DNA]</scope>
    <source>
        <strain evidence="2">NCTC 13174 / 8081</strain>
    </source>
</reference>
<name>A1JND1_YERE8</name>
<dbReference type="AlphaFoldDB" id="A1JND1"/>
<sequence>MILLVNNDRCLVVRSMMTTSSMGTIITTKNCQFLMGGELGGVDRPVIEEPGASCDAPAQLTIAYLLQVSLCPHIIAETKVVRFNEFRTVKSGSGFCRCGVTIAQRRSAVQLASITLGQTFFL</sequence>
<evidence type="ECO:0000313" key="2">
    <source>
        <dbReference type="Proteomes" id="UP000000642"/>
    </source>
</evidence>
<dbReference type="Proteomes" id="UP000000642">
    <property type="component" value="Chromosome"/>
</dbReference>
<accession>A1JND1</accession>